<evidence type="ECO:0000256" key="3">
    <source>
        <dbReference type="ARBA" id="ARBA00022676"/>
    </source>
</evidence>
<dbReference type="GO" id="GO:0006493">
    <property type="term" value="P:protein O-linked glycosylation"/>
    <property type="evidence" value="ECO:0007669"/>
    <property type="project" value="TreeGrafter"/>
</dbReference>
<keyword evidence="10" id="KW-1185">Reference proteome</keyword>
<dbReference type="OrthoDB" id="439943at2759"/>
<dbReference type="GO" id="GO:0006487">
    <property type="term" value="P:protein N-linked glycosylation"/>
    <property type="evidence" value="ECO:0007669"/>
    <property type="project" value="TreeGrafter"/>
</dbReference>
<keyword evidence="8" id="KW-0472">Membrane</keyword>
<evidence type="ECO:0000256" key="1">
    <source>
        <dbReference type="ARBA" id="ARBA00004606"/>
    </source>
</evidence>
<dbReference type="EMBL" id="LT598486">
    <property type="protein sequence ID" value="SCW03599.1"/>
    <property type="molecule type" value="Genomic_DNA"/>
</dbReference>
<name>A0A1G4MI57_LACFM</name>
<evidence type="ECO:0000256" key="7">
    <source>
        <dbReference type="SAM" id="MobiDB-lite"/>
    </source>
</evidence>
<accession>A0A1G4MI57</accession>
<dbReference type="SUPFAM" id="SSF53448">
    <property type="entry name" value="Nucleotide-diphospho-sugar transferases"/>
    <property type="match status" value="1"/>
</dbReference>
<evidence type="ECO:0000256" key="4">
    <source>
        <dbReference type="ARBA" id="ARBA00022679"/>
    </source>
</evidence>
<evidence type="ECO:0000313" key="10">
    <source>
        <dbReference type="Proteomes" id="UP000190831"/>
    </source>
</evidence>
<dbReference type="OMA" id="HNMCRYY"/>
<dbReference type="AlphaFoldDB" id="A0A1G4MI57"/>
<keyword evidence="4" id="KW-0808">Transferase</keyword>
<protein>
    <submittedName>
        <fullName evidence="9">LAFE_0G14026g1_1</fullName>
    </submittedName>
</protein>
<evidence type="ECO:0000256" key="2">
    <source>
        <dbReference type="ARBA" id="ARBA00007677"/>
    </source>
</evidence>
<dbReference type="GO" id="GO:0000032">
    <property type="term" value="P:cell wall mannoprotein biosynthetic process"/>
    <property type="evidence" value="ECO:0007669"/>
    <property type="project" value="TreeGrafter"/>
</dbReference>
<keyword evidence="8" id="KW-0812">Transmembrane</keyword>
<keyword evidence="5" id="KW-0735">Signal-anchor</keyword>
<dbReference type="GO" id="GO:0005794">
    <property type="term" value="C:Golgi apparatus"/>
    <property type="evidence" value="ECO:0007669"/>
    <property type="project" value="TreeGrafter"/>
</dbReference>
<evidence type="ECO:0000256" key="8">
    <source>
        <dbReference type="SAM" id="Phobius"/>
    </source>
</evidence>
<keyword evidence="8" id="KW-1133">Transmembrane helix</keyword>
<dbReference type="GO" id="GO:0016020">
    <property type="term" value="C:membrane"/>
    <property type="evidence" value="ECO:0007669"/>
    <property type="project" value="UniProtKB-SubCell"/>
</dbReference>
<reference evidence="9 10" key="1">
    <citation type="submission" date="2016-03" db="EMBL/GenBank/DDBJ databases">
        <authorList>
            <person name="Devillers H."/>
        </authorList>
    </citation>
    <scope>NUCLEOTIDE SEQUENCE [LARGE SCALE GENOMIC DNA]</scope>
    <source>
        <strain evidence="9">CBS 6772</strain>
    </source>
</reference>
<feature type="transmembrane region" description="Helical" evidence="8">
    <location>
        <begin position="12"/>
        <end position="29"/>
    </location>
</feature>
<gene>
    <name evidence="9" type="ORF">LAFE_0G14026G</name>
</gene>
<feature type="compositionally biased region" description="Polar residues" evidence="7">
    <location>
        <begin position="57"/>
        <end position="72"/>
    </location>
</feature>
<dbReference type="Pfam" id="PF01793">
    <property type="entry name" value="Glyco_transf_15"/>
    <property type="match status" value="1"/>
</dbReference>
<evidence type="ECO:0000256" key="5">
    <source>
        <dbReference type="ARBA" id="ARBA00022968"/>
    </source>
</evidence>
<keyword evidence="3" id="KW-0328">Glycosyltransferase</keyword>
<sequence>MLSRRLLRATAFYGTALTVVTLLILYLTAGSEFYETVKTRAKGHYDTVSSAIDEKLSQMSNSRTGDSSSQPGLENAPEFIPTTKSTEIINKLMERLEKPLYDDGIDSRQILRKNKETYASVLRTKIDEPNVDNLVKAGSDEAGTAKATFLCLVRNEDLDGIIKSIQTLQETFNNEFNYPYTFLNDDEFTEEFKKGILNALPAKASVRFGKIEDSDWEMPAWIDIGDYQKKMEALDEQGVGHAKQLSYHNMCRYYSKNFHHHPMLRDYKFAWRVEPGVSFYCQIDYDVFKFMEMNNKVYGFTLNLYDNPLTVETLWPTVMEFVREHPDYLHENGAFEWLKENGQKPDNYNGANGYSTCHFWTNFEITNLDFLRSQLYQDYVDFLDQRGGFYYERWGDAPVRSIALALFADKDSIHWFRDIGYSHMPYTNCPKRDEEKYRAQCVPGKFVPWGNLEAENCQATWIKYVMSEDQMDLY</sequence>
<dbReference type="FunFam" id="3.90.550.10:FF:000051">
    <property type="entry name" value="Alpha-1,2-mannosyltransferase (Ktr4)"/>
    <property type="match status" value="1"/>
</dbReference>
<evidence type="ECO:0000256" key="6">
    <source>
        <dbReference type="PIRSR" id="PIRSR018153-1"/>
    </source>
</evidence>
<dbReference type="Gene3D" id="3.90.550.10">
    <property type="entry name" value="Spore Coat Polysaccharide Biosynthesis Protein SpsA, Chain A"/>
    <property type="match status" value="1"/>
</dbReference>
<feature type="active site" description="Nucleophile" evidence="6">
    <location>
        <position position="364"/>
    </location>
</feature>
<dbReference type="PANTHER" id="PTHR31121">
    <property type="entry name" value="ALPHA-1,2 MANNOSYLTRANSFERASE KTR1"/>
    <property type="match status" value="1"/>
</dbReference>
<dbReference type="GO" id="GO:0000026">
    <property type="term" value="F:alpha-1,2-mannosyltransferase activity"/>
    <property type="evidence" value="ECO:0007669"/>
    <property type="project" value="TreeGrafter"/>
</dbReference>
<evidence type="ECO:0000313" key="9">
    <source>
        <dbReference type="EMBL" id="SCW03599.1"/>
    </source>
</evidence>
<dbReference type="InterPro" id="IPR002685">
    <property type="entry name" value="Glyco_trans_15"/>
</dbReference>
<comment type="similarity">
    <text evidence="2">Belongs to the glycosyltransferase 15 family.</text>
</comment>
<dbReference type="PIRSF" id="PIRSF018153">
    <property type="entry name" value="Glyco_trans_15"/>
    <property type="match status" value="1"/>
</dbReference>
<dbReference type="PANTHER" id="PTHR31121:SF7">
    <property type="entry name" value="MANNOSYLTRANSFERASE KTR4-RELATED"/>
    <property type="match status" value="1"/>
</dbReference>
<organism evidence="9 10">
    <name type="scientific">Lachancea fermentati</name>
    <name type="common">Zygosaccharomyces fermentati</name>
    <dbReference type="NCBI Taxonomy" id="4955"/>
    <lineage>
        <taxon>Eukaryota</taxon>
        <taxon>Fungi</taxon>
        <taxon>Dikarya</taxon>
        <taxon>Ascomycota</taxon>
        <taxon>Saccharomycotina</taxon>
        <taxon>Saccharomycetes</taxon>
        <taxon>Saccharomycetales</taxon>
        <taxon>Saccharomycetaceae</taxon>
        <taxon>Lachancea</taxon>
    </lineage>
</organism>
<feature type="region of interest" description="Disordered" evidence="7">
    <location>
        <begin position="56"/>
        <end position="79"/>
    </location>
</feature>
<comment type="subcellular location">
    <subcellularLocation>
        <location evidence="1">Membrane</location>
        <topology evidence="1">Single-pass type II membrane protein</topology>
    </subcellularLocation>
</comment>
<dbReference type="InterPro" id="IPR029044">
    <property type="entry name" value="Nucleotide-diphossugar_trans"/>
</dbReference>
<dbReference type="Proteomes" id="UP000190831">
    <property type="component" value="Chromosome G"/>
</dbReference>
<proteinExistence type="inferred from homology"/>